<accession>A0A975R9J4</accession>
<reference evidence="1" key="1">
    <citation type="submission" date="2021-04" db="EMBL/GenBank/DDBJ databases">
        <title>Draft genome sequence data of methanotrophic Methylovulum sp. strain S1L and Methylomonas sp. strain S2AM isolated from boreal lake water columns.</title>
        <authorList>
            <person name="Rissanen A.J."/>
            <person name="Mangayil R."/>
            <person name="Svenning M.M."/>
            <person name="Khanongnuch R."/>
        </authorList>
    </citation>
    <scope>NUCLEOTIDE SEQUENCE</scope>
    <source>
        <strain evidence="1">S2AM</strain>
    </source>
</reference>
<evidence type="ECO:0000313" key="1">
    <source>
        <dbReference type="EMBL" id="QWF70353.1"/>
    </source>
</evidence>
<dbReference type="KEGG" id="mpad:KEF85_13555"/>
<sequence length="234" mass="25520">MNFIEILVVLIIIAALFYQIKHKSAKTKGQQTISPAPAIDPEIPTKATTLQTDLLESIPSTKTQLESTFTANPDWIPEDSALKRHYLSNRAAEKLAITNPYPTDASLRRHYESQLASQLPQVTPANQIAALDDTAEIGLHTTASTIQIESETAEIAAEPLSSISISAEPETSTTSSPIPSLKATIPEDSTLKRHFLTQLQASISAQLPPKPSDATLKRHYDALVQAKLAEYLQQ</sequence>
<proteinExistence type="predicted"/>
<dbReference type="Proteomes" id="UP000676649">
    <property type="component" value="Chromosome"/>
</dbReference>
<keyword evidence="2" id="KW-1185">Reference proteome</keyword>
<dbReference type="EMBL" id="CP073754">
    <property type="protein sequence ID" value="QWF70353.1"/>
    <property type="molecule type" value="Genomic_DNA"/>
</dbReference>
<evidence type="ECO:0000313" key="2">
    <source>
        <dbReference type="Proteomes" id="UP000676649"/>
    </source>
</evidence>
<gene>
    <name evidence="1" type="ORF">KEF85_13555</name>
</gene>
<dbReference type="AlphaFoldDB" id="A0A975R9J4"/>
<protein>
    <submittedName>
        <fullName evidence="1">Uncharacterized protein</fullName>
    </submittedName>
</protein>
<dbReference type="RefSeq" id="WP_215581427.1">
    <property type="nucleotide sequence ID" value="NZ_CP073754.1"/>
</dbReference>
<organism evidence="1 2">
    <name type="scientific">Methylomonas paludis</name>
    <dbReference type="NCBI Taxonomy" id="1173101"/>
    <lineage>
        <taxon>Bacteria</taxon>
        <taxon>Pseudomonadati</taxon>
        <taxon>Pseudomonadota</taxon>
        <taxon>Gammaproteobacteria</taxon>
        <taxon>Methylococcales</taxon>
        <taxon>Methylococcaceae</taxon>
        <taxon>Methylomonas</taxon>
    </lineage>
</organism>
<name>A0A975R9J4_9GAMM</name>